<comment type="caution">
    <text evidence="2">The sequence shown here is derived from an EMBL/GenBank/DDBJ whole genome shotgun (WGS) entry which is preliminary data.</text>
</comment>
<evidence type="ECO:0000313" key="3">
    <source>
        <dbReference type="Proteomes" id="UP001152321"/>
    </source>
</evidence>
<dbReference type="Pfam" id="PF09694">
    <property type="entry name" value="Gcw_chp"/>
    <property type="match status" value="1"/>
</dbReference>
<evidence type="ECO:0000313" key="2">
    <source>
        <dbReference type="EMBL" id="MDG0815507.1"/>
    </source>
</evidence>
<accession>A0ABT6DGA4</accession>
<gene>
    <name evidence="2" type="ORF">NWE73_03970</name>
</gene>
<reference evidence="2" key="1">
    <citation type="submission" date="2022-08" db="EMBL/GenBank/DDBJ databases">
        <title>Novel Bdellovibrio Species Isolated from Svalbard: Designation Bdellovibrio svalbardensis.</title>
        <authorList>
            <person name="Mitchell R.J."/>
            <person name="Choi S.Y."/>
        </authorList>
    </citation>
    <scope>NUCLEOTIDE SEQUENCE</scope>
    <source>
        <strain evidence="2">PAP01</strain>
    </source>
</reference>
<evidence type="ECO:0000256" key="1">
    <source>
        <dbReference type="SAM" id="SignalP"/>
    </source>
</evidence>
<dbReference type="InterPro" id="IPR010239">
    <property type="entry name" value="CHP02001"/>
</dbReference>
<keyword evidence="1" id="KW-0732">Signal</keyword>
<protein>
    <submittedName>
        <fullName evidence="2">TorF family putative porin</fullName>
    </submittedName>
</protein>
<name>A0ABT6DGA4_9BACT</name>
<organism evidence="2 3">
    <name type="scientific">Bdellovibrio svalbardensis</name>
    <dbReference type="NCBI Taxonomy" id="2972972"/>
    <lineage>
        <taxon>Bacteria</taxon>
        <taxon>Pseudomonadati</taxon>
        <taxon>Bdellovibrionota</taxon>
        <taxon>Bdellovibrionia</taxon>
        <taxon>Bdellovibrionales</taxon>
        <taxon>Pseudobdellovibrionaceae</taxon>
        <taxon>Bdellovibrio</taxon>
    </lineage>
</organism>
<dbReference type="EMBL" id="JANRMI010000001">
    <property type="protein sequence ID" value="MDG0815507.1"/>
    <property type="molecule type" value="Genomic_DNA"/>
</dbReference>
<dbReference type="NCBIfam" id="TIGR02001">
    <property type="entry name" value="gcw_chp"/>
    <property type="match status" value="1"/>
</dbReference>
<feature type="signal peptide" evidence="1">
    <location>
        <begin position="1"/>
        <end position="19"/>
    </location>
</feature>
<dbReference type="Proteomes" id="UP001152321">
    <property type="component" value="Unassembled WGS sequence"/>
</dbReference>
<feature type="chain" id="PRO_5046312392" evidence="1">
    <location>
        <begin position="20"/>
        <end position="226"/>
    </location>
</feature>
<dbReference type="RefSeq" id="WP_277576982.1">
    <property type="nucleotide sequence ID" value="NZ_JANRMI010000001.1"/>
</dbReference>
<proteinExistence type="predicted"/>
<sequence>MRRYIGFIIILFGLCGAHAAENSSPTFKMTGDVSLLSHYVENGLSQSDKSPALQGSFWFNFGPQFRLGLWGSNTNFHNSDDHFNLRINADVKINFSPTTNAIIAYSESQYFKAGDRNGNIVGLHLNFGDFKVLYDHMSNWEGTKHASSRYAFGLLSHVFNGWEWNNEAGYNTPDVTTLDPYFDLKTGLGTKWGVIFFEGSVTGTSASSNLNGAGDVFFILSAKTEF</sequence>
<keyword evidence="3" id="KW-1185">Reference proteome</keyword>